<evidence type="ECO:0000256" key="8">
    <source>
        <dbReference type="ARBA" id="ARBA00023125"/>
    </source>
</evidence>
<keyword evidence="5 15" id="KW-0732">Signal</keyword>
<evidence type="ECO:0000256" key="14">
    <source>
        <dbReference type="SAM" id="MobiDB-lite"/>
    </source>
</evidence>
<evidence type="ECO:0000256" key="3">
    <source>
        <dbReference type="ARBA" id="ARBA00008773"/>
    </source>
</evidence>
<keyword evidence="10" id="KW-0804">Transcription</keyword>
<feature type="domain" description="TF-B3" evidence="16">
    <location>
        <begin position="367"/>
        <end position="430"/>
    </location>
</feature>
<dbReference type="InterPro" id="IPR000490">
    <property type="entry name" value="Glyco_hydro_17"/>
</dbReference>
<evidence type="ECO:0000313" key="18">
    <source>
        <dbReference type="Proteomes" id="UP000827721"/>
    </source>
</evidence>
<evidence type="ECO:0000256" key="5">
    <source>
        <dbReference type="ARBA" id="ARBA00022729"/>
    </source>
</evidence>
<evidence type="ECO:0000256" key="15">
    <source>
        <dbReference type="SAM" id="SignalP"/>
    </source>
</evidence>
<dbReference type="SUPFAM" id="SSF101936">
    <property type="entry name" value="DNA-binding pseudobarrel domain"/>
    <property type="match status" value="2"/>
</dbReference>
<dbReference type="InterPro" id="IPR012946">
    <property type="entry name" value="X8"/>
</dbReference>
<feature type="signal peptide" evidence="15">
    <location>
        <begin position="1"/>
        <end position="26"/>
    </location>
</feature>
<organism evidence="17 18">
    <name type="scientific">Xanthoceras sorbifolium</name>
    <dbReference type="NCBI Taxonomy" id="99658"/>
    <lineage>
        <taxon>Eukaryota</taxon>
        <taxon>Viridiplantae</taxon>
        <taxon>Streptophyta</taxon>
        <taxon>Embryophyta</taxon>
        <taxon>Tracheophyta</taxon>
        <taxon>Spermatophyta</taxon>
        <taxon>Magnoliopsida</taxon>
        <taxon>eudicotyledons</taxon>
        <taxon>Gunneridae</taxon>
        <taxon>Pentapetalae</taxon>
        <taxon>rosids</taxon>
        <taxon>malvids</taxon>
        <taxon>Sapindales</taxon>
        <taxon>Sapindaceae</taxon>
        <taxon>Xanthoceroideae</taxon>
        <taxon>Xanthoceras</taxon>
    </lineage>
</organism>
<evidence type="ECO:0000313" key="17">
    <source>
        <dbReference type="EMBL" id="KAH7566998.1"/>
    </source>
</evidence>
<dbReference type="Gene3D" id="3.20.20.80">
    <property type="entry name" value="Glycosidases"/>
    <property type="match status" value="1"/>
</dbReference>
<evidence type="ECO:0000256" key="1">
    <source>
        <dbReference type="ARBA" id="ARBA00000382"/>
    </source>
</evidence>
<proteinExistence type="inferred from homology"/>
<dbReference type="SMART" id="SM01019">
    <property type="entry name" value="B3"/>
    <property type="match status" value="2"/>
</dbReference>
<dbReference type="InterPro" id="IPR015300">
    <property type="entry name" value="DNA-bd_pseudobarrel_sf"/>
</dbReference>
<comment type="similarity">
    <text evidence="3 13">Belongs to the glycosyl hydrolase 17 family.</text>
</comment>
<gene>
    <name evidence="17" type="ORF">JRO89_XS07G0005200</name>
</gene>
<keyword evidence="7" id="KW-0805">Transcription regulation</keyword>
<name>A0ABQ8HRQ2_9ROSI</name>
<comment type="catalytic activity">
    <reaction evidence="1">
        <text>Hydrolysis of (1-&gt;3)-beta-D-glucosidic linkages in (1-&gt;3)-beta-D-glucans.</text>
        <dbReference type="EC" id="3.2.1.39"/>
    </reaction>
</comment>
<evidence type="ECO:0000256" key="11">
    <source>
        <dbReference type="ARBA" id="ARBA00023242"/>
    </source>
</evidence>
<dbReference type="Pfam" id="PF07983">
    <property type="entry name" value="X8"/>
    <property type="match status" value="1"/>
</dbReference>
<dbReference type="Proteomes" id="UP000827721">
    <property type="component" value="Unassembled WGS sequence"/>
</dbReference>
<evidence type="ECO:0000256" key="4">
    <source>
        <dbReference type="ARBA" id="ARBA00012780"/>
    </source>
</evidence>
<dbReference type="Gene3D" id="2.40.330.10">
    <property type="entry name" value="DNA-binding pseudobarrel domain"/>
    <property type="match status" value="2"/>
</dbReference>
<dbReference type="InterPro" id="IPR017853">
    <property type="entry name" value="GH"/>
</dbReference>
<dbReference type="CDD" id="cd10017">
    <property type="entry name" value="B3_DNA"/>
    <property type="match status" value="2"/>
</dbReference>
<sequence>MAPQLLSFPLLLLLVILLGLSQNVVGVGINYGTLGNNLPSPKRVAQLLQSTLINKVKIYDTNPEILEAFSNTGIDLIVAVENYHVANISKDTSAADEWLATRVVPFVPATSVVAIMVGNEYLTTDKLDPKALVQAMQNLHGVLVTRGLERKIKVTTPHSMAVLASSFPPSSSTFAPGLVTTMTSILGFLANTGAPFMINAYPYFAYRENPDSVDLQYALLGNSTASVHDPKGYVYTNMLDAQIDAIRSAIDDLGFGNGNGAATLEKFSSGGGGGGGGPSVWCVAKPHSDDKVLQAVLDFCCGGGGVDCREIYETGDCFKPDKLHAHASYAMNAYYQMHGRNYWNCDFKGTGLVTFSDPSYGTCRLLPKKAVLSNDMGKVWHVDVNHVDNGVFFLDGWRKFVKDNSLEGGDLLVFKYNGDCGFSVKIFGSSACEKIASGANGGAPYMNAAKLEKDEEEEDTTKEKEEEATIKKSRDVKQSGGSNGGSKEGAAVEVEKEEATIKVVRARKRSSENNGIPKKRVVFEIEEEEEVEEENIRNWKKSSGGFEKLQTVNVKGGSKRTTDAKFVEFDMRKYIQHGNLYFTAKERAGPIHYSLYVPKNISKALKLSGHVSFRNKHGGQWSGIVSNVKKEGKIYISGWKCFCRMNHVGPDDLCVCEFLQDSNQMGNIIQV</sequence>
<feature type="compositionally biased region" description="Basic and acidic residues" evidence="14">
    <location>
        <begin position="461"/>
        <end position="477"/>
    </location>
</feature>
<dbReference type="SUPFAM" id="SSF51445">
    <property type="entry name" value="(Trans)glycosidases"/>
    <property type="match status" value="1"/>
</dbReference>
<evidence type="ECO:0000256" key="13">
    <source>
        <dbReference type="RuleBase" id="RU004335"/>
    </source>
</evidence>
<protein>
    <recommendedName>
        <fullName evidence="4">glucan endo-1,3-beta-D-glucosidase</fullName>
        <ecNumber evidence="4">3.2.1.39</ecNumber>
    </recommendedName>
</protein>
<keyword evidence="11" id="KW-0539">Nucleus</keyword>
<feature type="region of interest" description="Disordered" evidence="14">
    <location>
        <begin position="451"/>
        <end position="493"/>
    </location>
</feature>
<comment type="caution">
    <text evidence="17">The sequence shown here is derived from an EMBL/GenBank/DDBJ whole genome shotgun (WGS) entry which is preliminary data.</text>
</comment>
<dbReference type="InterPro" id="IPR003340">
    <property type="entry name" value="B3_DNA-bd"/>
</dbReference>
<evidence type="ECO:0000256" key="2">
    <source>
        <dbReference type="ARBA" id="ARBA00004123"/>
    </source>
</evidence>
<accession>A0ABQ8HRQ2</accession>
<feature type="chain" id="PRO_5045714409" description="glucan endo-1,3-beta-D-glucosidase" evidence="15">
    <location>
        <begin position="27"/>
        <end position="671"/>
    </location>
</feature>
<dbReference type="SMART" id="SM00768">
    <property type="entry name" value="X8"/>
    <property type="match status" value="1"/>
</dbReference>
<keyword evidence="18" id="KW-1185">Reference proteome</keyword>
<dbReference type="PANTHER" id="PTHR32227">
    <property type="entry name" value="GLUCAN ENDO-1,3-BETA-GLUCOSIDASE BG1-RELATED-RELATED"/>
    <property type="match status" value="1"/>
</dbReference>
<keyword evidence="8" id="KW-0238">DNA-binding</keyword>
<evidence type="ECO:0000256" key="6">
    <source>
        <dbReference type="ARBA" id="ARBA00022801"/>
    </source>
</evidence>
<keyword evidence="6" id="KW-0378">Hydrolase</keyword>
<dbReference type="InterPro" id="IPR044965">
    <property type="entry name" value="Glyco_hydro_17_plant"/>
</dbReference>
<reference evidence="17 18" key="1">
    <citation type="submission" date="2021-02" db="EMBL/GenBank/DDBJ databases">
        <title>Plant Genome Project.</title>
        <authorList>
            <person name="Zhang R.-G."/>
        </authorList>
    </citation>
    <scope>NUCLEOTIDE SEQUENCE [LARGE SCALE GENOMIC DNA]</scope>
    <source>
        <tissue evidence="17">Leaves</tissue>
    </source>
</reference>
<keyword evidence="9" id="KW-1015">Disulfide bond</keyword>
<evidence type="ECO:0000256" key="9">
    <source>
        <dbReference type="ARBA" id="ARBA00023157"/>
    </source>
</evidence>
<dbReference type="EC" id="3.2.1.39" evidence="4"/>
<dbReference type="Pfam" id="PF02362">
    <property type="entry name" value="B3"/>
    <property type="match status" value="1"/>
</dbReference>
<dbReference type="PROSITE" id="PS50863">
    <property type="entry name" value="B3"/>
    <property type="match status" value="1"/>
</dbReference>
<dbReference type="EMBL" id="JAFEMO010000007">
    <property type="protein sequence ID" value="KAH7566998.1"/>
    <property type="molecule type" value="Genomic_DNA"/>
</dbReference>
<evidence type="ECO:0000256" key="10">
    <source>
        <dbReference type="ARBA" id="ARBA00023163"/>
    </source>
</evidence>
<comment type="subcellular location">
    <subcellularLocation>
        <location evidence="2">Nucleus</location>
    </subcellularLocation>
</comment>
<evidence type="ECO:0000256" key="7">
    <source>
        <dbReference type="ARBA" id="ARBA00023015"/>
    </source>
</evidence>
<evidence type="ECO:0000259" key="16">
    <source>
        <dbReference type="PROSITE" id="PS50863"/>
    </source>
</evidence>
<dbReference type="Gene3D" id="1.20.58.1040">
    <property type="match status" value="1"/>
</dbReference>
<dbReference type="Pfam" id="PF00332">
    <property type="entry name" value="Glyco_hydro_17"/>
    <property type="match status" value="1"/>
</dbReference>
<evidence type="ECO:0000256" key="12">
    <source>
        <dbReference type="ARBA" id="ARBA00023295"/>
    </source>
</evidence>
<keyword evidence="12" id="KW-0326">Glycosidase</keyword>